<evidence type="ECO:0000256" key="2">
    <source>
        <dbReference type="ARBA" id="ARBA00022448"/>
    </source>
</evidence>
<evidence type="ECO:0000256" key="5">
    <source>
        <dbReference type="ARBA" id="ARBA00023077"/>
    </source>
</evidence>
<dbReference type="InterPro" id="IPR037066">
    <property type="entry name" value="Plug_dom_sf"/>
</dbReference>
<gene>
    <name evidence="12" type="ORF">FHR20_002940</name>
</gene>
<dbReference type="Pfam" id="PF07715">
    <property type="entry name" value="Plug"/>
    <property type="match status" value="1"/>
</dbReference>
<dbReference type="InterPro" id="IPR010104">
    <property type="entry name" value="TonB_rcpt_bac"/>
</dbReference>
<proteinExistence type="inferred from homology"/>
<organism evidence="12 13">
    <name type="scientific">Sphingomonas leidyi</name>
    <dbReference type="NCBI Taxonomy" id="68569"/>
    <lineage>
        <taxon>Bacteria</taxon>
        <taxon>Pseudomonadati</taxon>
        <taxon>Pseudomonadota</taxon>
        <taxon>Alphaproteobacteria</taxon>
        <taxon>Sphingomonadales</taxon>
        <taxon>Sphingomonadaceae</taxon>
        <taxon>Sphingomonas</taxon>
    </lineage>
</organism>
<evidence type="ECO:0000259" key="11">
    <source>
        <dbReference type="Pfam" id="PF07715"/>
    </source>
</evidence>
<dbReference type="PROSITE" id="PS52016">
    <property type="entry name" value="TONB_DEPENDENT_REC_3"/>
    <property type="match status" value="1"/>
</dbReference>
<comment type="similarity">
    <text evidence="8 9">Belongs to the TonB-dependent receptor family.</text>
</comment>
<evidence type="ECO:0000259" key="10">
    <source>
        <dbReference type="Pfam" id="PF00593"/>
    </source>
</evidence>
<dbReference type="InterPro" id="IPR039426">
    <property type="entry name" value="TonB-dep_rcpt-like"/>
</dbReference>
<protein>
    <submittedName>
        <fullName evidence="12">TonB-dependent receptor</fullName>
    </submittedName>
</protein>
<dbReference type="InterPro" id="IPR008969">
    <property type="entry name" value="CarboxyPept-like_regulatory"/>
</dbReference>
<keyword evidence="4 8" id="KW-0812">Transmembrane</keyword>
<dbReference type="AlphaFoldDB" id="A0A7X5V1B2"/>
<comment type="subcellular location">
    <subcellularLocation>
        <location evidence="1 8">Cell outer membrane</location>
        <topology evidence="1 8">Multi-pass membrane protein</topology>
    </subcellularLocation>
</comment>
<comment type="caution">
    <text evidence="12">The sequence shown here is derived from an EMBL/GenBank/DDBJ whole genome shotgun (WGS) entry which is preliminary data.</text>
</comment>
<evidence type="ECO:0000256" key="3">
    <source>
        <dbReference type="ARBA" id="ARBA00022452"/>
    </source>
</evidence>
<dbReference type="Gene3D" id="2.60.40.1120">
    <property type="entry name" value="Carboxypeptidase-like, regulatory domain"/>
    <property type="match status" value="1"/>
</dbReference>
<dbReference type="PANTHER" id="PTHR40980:SF4">
    <property type="entry name" value="TONB-DEPENDENT RECEPTOR-LIKE BETA-BARREL DOMAIN-CONTAINING PROTEIN"/>
    <property type="match status" value="1"/>
</dbReference>
<dbReference type="EMBL" id="JAASQV010000002">
    <property type="protein sequence ID" value="NIJ65978.1"/>
    <property type="molecule type" value="Genomic_DNA"/>
</dbReference>
<keyword evidence="6 8" id="KW-0472">Membrane</keyword>
<dbReference type="Gene3D" id="2.170.130.10">
    <property type="entry name" value="TonB-dependent receptor, plug domain"/>
    <property type="match status" value="1"/>
</dbReference>
<evidence type="ECO:0000256" key="8">
    <source>
        <dbReference type="PROSITE-ProRule" id="PRU01360"/>
    </source>
</evidence>
<evidence type="ECO:0000313" key="12">
    <source>
        <dbReference type="EMBL" id="NIJ65978.1"/>
    </source>
</evidence>
<dbReference type="Gene3D" id="2.40.170.20">
    <property type="entry name" value="TonB-dependent receptor, beta-barrel domain"/>
    <property type="match status" value="1"/>
</dbReference>
<name>A0A7X5V1B2_9SPHN</name>
<keyword evidence="13" id="KW-1185">Reference proteome</keyword>
<dbReference type="SUPFAM" id="SSF49464">
    <property type="entry name" value="Carboxypeptidase regulatory domain-like"/>
    <property type="match status" value="1"/>
</dbReference>
<evidence type="ECO:0000256" key="9">
    <source>
        <dbReference type="RuleBase" id="RU003357"/>
    </source>
</evidence>
<reference evidence="12 13" key="1">
    <citation type="submission" date="2020-03" db="EMBL/GenBank/DDBJ databases">
        <title>Genomic Encyclopedia of Type Strains, Phase IV (KMG-IV): sequencing the most valuable type-strain genomes for metagenomic binning, comparative biology and taxonomic classification.</title>
        <authorList>
            <person name="Goeker M."/>
        </authorList>
    </citation>
    <scope>NUCLEOTIDE SEQUENCE [LARGE SCALE GENOMIC DNA]</scope>
    <source>
        <strain evidence="12 13">DSM 4733</strain>
    </source>
</reference>
<dbReference type="PANTHER" id="PTHR40980">
    <property type="entry name" value="PLUG DOMAIN-CONTAINING PROTEIN"/>
    <property type="match status" value="1"/>
</dbReference>
<keyword evidence="7 8" id="KW-0998">Cell outer membrane</keyword>
<feature type="domain" description="TonB-dependent receptor-like beta-barrel" evidence="10">
    <location>
        <begin position="441"/>
        <end position="879"/>
    </location>
</feature>
<dbReference type="NCBIfam" id="TIGR01782">
    <property type="entry name" value="TonB-Xanth-Caul"/>
    <property type="match status" value="1"/>
</dbReference>
<dbReference type="RefSeq" id="WP_208413589.1">
    <property type="nucleotide sequence ID" value="NZ_JAASQV010000002.1"/>
</dbReference>
<keyword evidence="5 9" id="KW-0798">TonB box</keyword>
<dbReference type="InterPro" id="IPR036942">
    <property type="entry name" value="Beta-barrel_TonB_sf"/>
</dbReference>
<accession>A0A7X5V1B2</accession>
<sequence>MTIALVGAMPPALAQDSATTGRAQANASILSGRVHDENGSPLPGARVVVPELNSETTTDLQGEFVMPAPAQGEVTVRVEYLGRPDASTPVTLADRRIVVDITVPRGASSDIVVTGASIVDNTARALNQQRQADNTVSIVSADAIGRFPDPNIAEALQRVSGIGIERDQGEGRYINIRGAPMEFSTVTIDGATVAAPSPTTRAIDLDTIPSDIVANLEVTKSLLPSQDADAIAGSVNIATRSAFDSKGFRLSASAGASYNDYGGTSDRRGSLSISNRFGADRQFGILLAGSYSKTDRQLDNVENGWAVNAAGQVRLVETLFKDYDTKRERVSLNGALEWRPSPGNRLYARGSFSQFTDDEYRNRLSILWSEGAMAAGSTDSRATFSNTRIEKQIRHRVQRNKIYTGAVGGENLIGEGKVEYSASYSESKQTYPRRDELLFRSSLRPTLSYDFANPDNPTYSLFTTNEHLQADRYAFRENAYRANDTLNKEWGLSAKVELPVDLGGQQVMVSFGGRYRDRDVVSDEERFRDRRASAAPSGSLTSFLTDERSANFNYNLGYKIDPGKADAYFDATKGASERRIPQSITADYRASEKILGLFGMAKAEFGRTTVIAGVRYEATDFEGSAPTVALNGTVGKANVGSHYGKWFPNLTVRQAFTPELIGRFALSRGINRPNFVDLVPRQLDETDSSLTRITEGNPNLRPTLSNNVDAGLEYYIRPVGLISVNAFYKDLTDYRYTLSRTVGSTIYVRPENAPDGHLAGIEVNWQQQFTFLPGLLSGFGVFANYTWTDAEIKLSQAFAGRRVMPLPGQSKSSWNAALFYEKGPFNARLSYTKRSDYLNAVDANEPRLDLYWEGRGQLDATASYQVVKQATIFVEAKNLTNSPGVRYYGVRERVYEYEKFGYSIFGGIRIKL</sequence>
<dbReference type="GO" id="GO:0009279">
    <property type="term" value="C:cell outer membrane"/>
    <property type="evidence" value="ECO:0007669"/>
    <property type="project" value="UniProtKB-SubCell"/>
</dbReference>
<dbReference type="Pfam" id="PF13620">
    <property type="entry name" value="CarboxypepD_reg"/>
    <property type="match status" value="1"/>
</dbReference>
<keyword evidence="12" id="KW-0675">Receptor</keyword>
<evidence type="ECO:0000256" key="1">
    <source>
        <dbReference type="ARBA" id="ARBA00004571"/>
    </source>
</evidence>
<evidence type="ECO:0000256" key="6">
    <source>
        <dbReference type="ARBA" id="ARBA00023136"/>
    </source>
</evidence>
<dbReference type="Pfam" id="PF00593">
    <property type="entry name" value="TonB_dep_Rec_b-barrel"/>
    <property type="match status" value="1"/>
</dbReference>
<dbReference type="InterPro" id="IPR012910">
    <property type="entry name" value="Plug_dom"/>
</dbReference>
<dbReference type="SUPFAM" id="SSF56935">
    <property type="entry name" value="Porins"/>
    <property type="match status" value="1"/>
</dbReference>
<dbReference type="InterPro" id="IPR000531">
    <property type="entry name" value="Beta-barrel_TonB"/>
</dbReference>
<dbReference type="Proteomes" id="UP000564677">
    <property type="component" value="Unassembled WGS sequence"/>
</dbReference>
<evidence type="ECO:0000313" key="13">
    <source>
        <dbReference type="Proteomes" id="UP000564677"/>
    </source>
</evidence>
<evidence type="ECO:0000256" key="4">
    <source>
        <dbReference type="ARBA" id="ARBA00022692"/>
    </source>
</evidence>
<feature type="domain" description="TonB-dependent receptor plug" evidence="11">
    <location>
        <begin position="129"/>
        <end position="221"/>
    </location>
</feature>
<evidence type="ECO:0000256" key="7">
    <source>
        <dbReference type="ARBA" id="ARBA00023237"/>
    </source>
</evidence>
<keyword evidence="3 8" id="KW-1134">Transmembrane beta strand</keyword>
<keyword evidence="2 8" id="KW-0813">Transport</keyword>
<dbReference type="CDD" id="cd01347">
    <property type="entry name" value="ligand_gated_channel"/>
    <property type="match status" value="1"/>
</dbReference>